<gene>
    <name evidence="2" type="ordered locus">BURPS1106A_2127</name>
</gene>
<proteinExistence type="predicted"/>
<sequence>MRRHTIGATIAAATATGAMAIAGETTDAATTIASTGYGPTVRPTSARAGCALGAGGACFVHARRADIEPDARDCQRSFGAGERKGAQGAIALCSFASSDRSPFP</sequence>
<reference evidence="2 3" key="1">
    <citation type="submission" date="2007-02" db="EMBL/GenBank/DDBJ databases">
        <authorList>
            <person name="DeShazer D."/>
            <person name="Woods D.E."/>
            <person name="Nierman W.C."/>
        </authorList>
    </citation>
    <scope>NUCLEOTIDE SEQUENCE [LARGE SCALE GENOMIC DNA]</scope>
    <source>
        <strain evidence="2 3">1106a</strain>
    </source>
</reference>
<feature type="signal peptide" evidence="1">
    <location>
        <begin position="1"/>
        <end position="20"/>
    </location>
</feature>
<evidence type="ECO:0000313" key="2">
    <source>
        <dbReference type="EMBL" id="ABN92582.1"/>
    </source>
</evidence>
<dbReference type="KEGG" id="bpl:BURPS1106A_2127"/>
<dbReference type="AlphaFoldDB" id="A3NVM1"/>
<evidence type="ECO:0000313" key="3">
    <source>
        <dbReference type="Proteomes" id="UP000006738"/>
    </source>
</evidence>
<name>A3NVM1_BURP0</name>
<dbReference type="RefSeq" id="WP_004536120.1">
    <property type="nucleotide sequence ID" value="NC_009076.1"/>
</dbReference>
<dbReference type="Proteomes" id="UP000006738">
    <property type="component" value="Chromosome I"/>
</dbReference>
<dbReference type="HOGENOM" id="CLU_2380684_0_0_4"/>
<keyword evidence="1" id="KW-0732">Signal</keyword>
<feature type="chain" id="PRO_5002656050" description="Lipoprotein" evidence="1">
    <location>
        <begin position="21"/>
        <end position="104"/>
    </location>
</feature>
<evidence type="ECO:0008006" key="4">
    <source>
        <dbReference type="Google" id="ProtNLM"/>
    </source>
</evidence>
<accession>A3NVM1</accession>
<dbReference type="EMBL" id="CP000572">
    <property type="protein sequence ID" value="ABN92582.1"/>
    <property type="molecule type" value="Genomic_DNA"/>
</dbReference>
<protein>
    <recommendedName>
        <fullName evidence="4">Lipoprotein</fullName>
    </recommendedName>
</protein>
<evidence type="ECO:0000256" key="1">
    <source>
        <dbReference type="SAM" id="SignalP"/>
    </source>
</evidence>
<organism evidence="2 3">
    <name type="scientific">Burkholderia pseudomallei (strain 1106a)</name>
    <dbReference type="NCBI Taxonomy" id="357348"/>
    <lineage>
        <taxon>Bacteria</taxon>
        <taxon>Pseudomonadati</taxon>
        <taxon>Pseudomonadota</taxon>
        <taxon>Betaproteobacteria</taxon>
        <taxon>Burkholderiales</taxon>
        <taxon>Burkholderiaceae</taxon>
        <taxon>Burkholderia</taxon>
        <taxon>pseudomallei group</taxon>
    </lineage>
</organism>